<evidence type="ECO:0000256" key="2">
    <source>
        <dbReference type="SAM" id="Phobius"/>
    </source>
</evidence>
<name>A0A4V3EBQ8_9MICC</name>
<feature type="transmembrane region" description="Helical" evidence="2">
    <location>
        <begin position="55"/>
        <end position="78"/>
    </location>
</feature>
<feature type="compositionally biased region" description="Polar residues" evidence="1">
    <location>
        <begin position="205"/>
        <end position="217"/>
    </location>
</feature>
<feature type="transmembrane region" description="Helical" evidence="2">
    <location>
        <begin position="90"/>
        <end position="109"/>
    </location>
</feature>
<dbReference type="EMBL" id="SOAN01000011">
    <property type="protein sequence ID" value="TDS83002.1"/>
    <property type="molecule type" value="Genomic_DNA"/>
</dbReference>
<dbReference type="RefSeq" id="WP_133726558.1">
    <property type="nucleotide sequence ID" value="NZ_SOAN01000011.1"/>
</dbReference>
<feature type="transmembrane region" description="Helical" evidence="2">
    <location>
        <begin position="121"/>
        <end position="142"/>
    </location>
</feature>
<proteinExistence type="predicted"/>
<keyword evidence="2" id="KW-1133">Transmembrane helix</keyword>
<evidence type="ECO:0000256" key="1">
    <source>
        <dbReference type="SAM" id="MobiDB-lite"/>
    </source>
</evidence>
<feature type="transmembrane region" description="Helical" evidence="2">
    <location>
        <begin position="168"/>
        <end position="186"/>
    </location>
</feature>
<keyword evidence="2" id="KW-0812">Transmembrane</keyword>
<dbReference type="Pfam" id="PF09997">
    <property type="entry name" value="DUF2238"/>
    <property type="match status" value="1"/>
</dbReference>
<sequence length="217" mass="23125">MIENFLRPPRSPTEFAADSLRGLGVLGVVLAAMFFEPTDAGILAFALPGLFAPRFLAFPAAADLVVSATLLVAAWSNVFDLYTLIPNWDLMVHFFCTAVLAAGLYIVLLRSQMVADPRASPLAATVGVLLATTLGLALSAVWEMVEWLGFTFITPDISVTYTDTIGDMAAGGIGSVVAGVVVVLHLRSDQTRRRSVSDAPPRLTSRPQDGDSWTPTS</sequence>
<gene>
    <name evidence="3" type="ORF">EV640_1117</name>
</gene>
<protein>
    <submittedName>
        <fullName evidence="3">Putative membrane protein DUF2238</fullName>
    </submittedName>
</protein>
<feature type="transmembrane region" description="Helical" evidence="2">
    <location>
        <begin position="20"/>
        <end position="48"/>
    </location>
</feature>
<evidence type="ECO:0000313" key="3">
    <source>
        <dbReference type="EMBL" id="TDS83002.1"/>
    </source>
</evidence>
<keyword evidence="2" id="KW-0472">Membrane</keyword>
<reference evidence="3 4" key="1">
    <citation type="submission" date="2019-03" db="EMBL/GenBank/DDBJ databases">
        <title>Genomic Encyclopedia of Type Strains, Phase III (KMG-III): the genomes of soil and plant-associated and newly described type strains.</title>
        <authorList>
            <person name="Whitman W."/>
        </authorList>
    </citation>
    <scope>NUCLEOTIDE SEQUENCE [LARGE SCALE GENOMIC DNA]</scope>
    <source>
        <strain evidence="3 4">DSM 27373</strain>
    </source>
</reference>
<dbReference type="AlphaFoldDB" id="A0A4V3EBQ8"/>
<organism evidence="3 4">
    <name type="scientific">Nesterenkonia aurantiaca</name>
    <dbReference type="NCBI Taxonomy" id="1436010"/>
    <lineage>
        <taxon>Bacteria</taxon>
        <taxon>Bacillati</taxon>
        <taxon>Actinomycetota</taxon>
        <taxon>Actinomycetes</taxon>
        <taxon>Micrococcales</taxon>
        <taxon>Micrococcaceae</taxon>
        <taxon>Nesterenkonia</taxon>
    </lineage>
</organism>
<dbReference type="InterPro" id="IPR014509">
    <property type="entry name" value="YjdF-like"/>
</dbReference>
<keyword evidence="4" id="KW-1185">Reference proteome</keyword>
<comment type="caution">
    <text evidence="3">The sequence shown here is derived from an EMBL/GenBank/DDBJ whole genome shotgun (WGS) entry which is preliminary data.</text>
</comment>
<feature type="region of interest" description="Disordered" evidence="1">
    <location>
        <begin position="192"/>
        <end position="217"/>
    </location>
</feature>
<dbReference type="Proteomes" id="UP000294506">
    <property type="component" value="Unassembled WGS sequence"/>
</dbReference>
<accession>A0A4V3EBQ8</accession>
<evidence type="ECO:0000313" key="4">
    <source>
        <dbReference type="Proteomes" id="UP000294506"/>
    </source>
</evidence>